<dbReference type="EMBL" id="WWHY01000001">
    <property type="protein sequence ID" value="MYR32709.1"/>
    <property type="molecule type" value="Genomic_DNA"/>
</dbReference>
<feature type="transmembrane region" description="Helical" evidence="5">
    <location>
        <begin position="98"/>
        <end position="120"/>
    </location>
</feature>
<keyword evidence="3 5" id="KW-1133">Transmembrane helix</keyword>
<name>A0A7K2IRU4_9ACTN</name>
<dbReference type="RefSeq" id="WP_014913454.1">
    <property type="nucleotide sequence ID" value="NZ_JBHXVI010000007.1"/>
</dbReference>
<gene>
    <name evidence="7" type="ORF">GTW20_10580</name>
</gene>
<dbReference type="OMA" id="SWHRTIA"/>
<proteinExistence type="predicted"/>
<protein>
    <submittedName>
        <fullName evidence="7">DUF202 domain-containing protein</fullName>
    </submittedName>
</protein>
<reference evidence="7 8" key="1">
    <citation type="journal article" date="2019" name="Nat. Commun.">
        <title>The antimicrobial potential of Streptomyces from insect microbiomes.</title>
        <authorList>
            <person name="Chevrette M.G."/>
            <person name="Carlson C.M."/>
            <person name="Ortega H.E."/>
            <person name="Thomas C."/>
            <person name="Ananiev G.E."/>
            <person name="Barns K.J."/>
            <person name="Book A.J."/>
            <person name="Cagnazzo J."/>
            <person name="Carlos C."/>
            <person name="Flanigan W."/>
            <person name="Grubbs K.J."/>
            <person name="Horn H.A."/>
            <person name="Hoffmann F.M."/>
            <person name="Klassen J.L."/>
            <person name="Knack J.J."/>
            <person name="Lewin G.R."/>
            <person name="McDonald B.R."/>
            <person name="Muller L."/>
            <person name="Melo W.G.P."/>
            <person name="Pinto-Tomas A.A."/>
            <person name="Schmitz A."/>
            <person name="Wendt-Pienkowski E."/>
            <person name="Wildman S."/>
            <person name="Zhao M."/>
            <person name="Zhang F."/>
            <person name="Bugni T.S."/>
            <person name="Andes D.R."/>
            <person name="Pupo M.T."/>
            <person name="Currie C.R."/>
        </authorList>
    </citation>
    <scope>NUCLEOTIDE SEQUENCE [LARGE SCALE GENOMIC DNA]</scope>
    <source>
        <strain evidence="7 8">SID5840</strain>
    </source>
</reference>
<accession>A0A7K2IRU4</accession>
<evidence type="ECO:0000259" key="6">
    <source>
        <dbReference type="Pfam" id="PF02656"/>
    </source>
</evidence>
<comment type="caution">
    <text evidence="7">The sequence shown here is derived from an EMBL/GenBank/DDBJ whole genome shotgun (WGS) entry which is preliminary data.</text>
</comment>
<dbReference type="AlphaFoldDB" id="A0A7K2IRU4"/>
<feature type="domain" description="DUF202" evidence="6">
    <location>
        <begin position="7"/>
        <end position="79"/>
    </location>
</feature>
<feature type="transmembrane region" description="Helical" evidence="5">
    <location>
        <begin position="54"/>
        <end position="72"/>
    </location>
</feature>
<evidence type="ECO:0000313" key="7">
    <source>
        <dbReference type="EMBL" id="MYR32709.1"/>
    </source>
</evidence>
<evidence type="ECO:0000256" key="3">
    <source>
        <dbReference type="ARBA" id="ARBA00022989"/>
    </source>
</evidence>
<evidence type="ECO:0000256" key="4">
    <source>
        <dbReference type="ARBA" id="ARBA00023136"/>
    </source>
</evidence>
<evidence type="ECO:0000256" key="1">
    <source>
        <dbReference type="ARBA" id="ARBA00004127"/>
    </source>
</evidence>
<keyword evidence="2 5" id="KW-0812">Transmembrane</keyword>
<feature type="transmembrane region" description="Helical" evidence="5">
    <location>
        <begin position="16"/>
        <end position="34"/>
    </location>
</feature>
<evidence type="ECO:0000256" key="5">
    <source>
        <dbReference type="SAM" id="Phobius"/>
    </source>
</evidence>
<dbReference type="Pfam" id="PF02656">
    <property type="entry name" value="DUF202"/>
    <property type="match status" value="1"/>
</dbReference>
<evidence type="ECO:0000313" key="8">
    <source>
        <dbReference type="Proteomes" id="UP000467124"/>
    </source>
</evidence>
<keyword evidence="4 5" id="KW-0472">Membrane</keyword>
<dbReference type="GO" id="GO:0012505">
    <property type="term" value="C:endomembrane system"/>
    <property type="evidence" value="ECO:0007669"/>
    <property type="project" value="UniProtKB-SubCell"/>
</dbReference>
<dbReference type="Proteomes" id="UP000467124">
    <property type="component" value="Unassembled WGS sequence"/>
</dbReference>
<dbReference type="InterPro" id="IPR003807">
    <property type="entry name" value="DUF202"/>
</dbReference>
<comment type="subcellular location">
    <subcellularLocation>
        <location evidence="1">Endomembrane system</location>
        <topology evidence="1">Multi-pass membrane protein</topology>
    </subcellularLocation>
</comment>
<evidence type="ECO:0000256" key="2">
    <source>
        <dbReference type="ARBA" id="ARBA00022692"/>
    </source>
</evidence>
<sequence length="121" mass="13087">MTEEGRDPGLQPERTLLSWQRTLILLVLVGLLYLRGPLVPGAAVLREAPVPLRVGVLALVLLLVALLGLHLWRRWRRTDHGLREPGGTGPPASVARPWAMVLLGIGVLSLTVAVTMTAILP</sequence>
<organism evidence="7 8">
    <name type="scientific">Nocardiopsis alba</name>
    <dbReference type="NCBI Taxonomy" id="53437"/>
    <lineage>
        <taxon>Bacteria</taxon>
        <taxon>Bacillati</taxon>
        <taxon>Actinomycetota</taxon>
        <taxon>Actinomycetes</taxon>
        <taxon>Streptosporangiales</taxon>
        <taxon>Nocardiopsidaceae</taxon>
        <taxon>Nocardiopsis</taxon>
    </lineage>
</organism>